<dbReference type="InterPro" id="IPR020472">
    <property type="entry name" value="WD40_PAC1"/>
</dbReference>
<keyword evidence="4" id="KW-0732">Signal</keyword>
<gene>
    <name evidence="5" type="ORF">BpHYR1_051960</name>
</gene>
<keyword evidence="6" id="KW-1185">Reference proteome</keyword>
<proteinExistence type="predicted"/>
<reference evidence="5 6" key="1">
    <citation type="journal article" date="2018" name="Sci. Rep.">
        <title>Genomic signatures of local adaptation to the degree of environmental predictability in rotifers.</title>
        <authorList>
            <person name="Franch-Gras L."/>
            <person name="Hahn C."/>
            <person name="Garcia-Roger E.M."/>
            <person name="Carmona M.J."/>
            <person name="Serra M."/>
            <person name="Gomez A."/>
        </authorList>
    </citation>
    <scope>NUCLEOTIDE SEQUENCE [LARGE SCALE GENOMIC DNA]</scope>
    <source>
        <strain evidence="5">HYR1</strain>
    </source>
</reference>
<dbReference type="Gene3D" id="2.130.10.10">
    <property type="entry name" value="YVTN repeat-like/Quinoprotein amine dehydrogenase"/>
    <property type="match status" value="2"/>
</dbReference>
<evidence type="ECO:0000313" key="6">
    <source>
        <dbReference type="Proteomes" id="UP000276133"/>
    </source>
</evidence>
<dbReference type="AlphaFoldDB" id="A0A3M7QSC9"/>
<dbReference type="OrthoDB" id="10251741at2759"/>
<dbReference type="EMBL" id="REGN01005284">
    <property type="protein sequence ID" value="RNA13971.1"/>
    <property type="molecule type" value="Genomic_DNA"/>
</dbReference>
<dbReference type="PANTHER" id="PTHR19848:SF8">
    <property type="entry name" value="F-BOX AND WD REPEAT DOMAIN CONTAINING 7"/>
    <property type="match status" value="1"/>
</dbReference>
<dbReference type="InterPro" id="IPR019775">
    <property type="entry name" value="WD40_repeat_CS"/>
</dbReference>
<feature type="signal peptide" evidence="4">
    <location>
        <begin position="1"/>
        <end position="21"/>
    </location>
</feature>
<dbReference type="PROSITE" id="PS00678">
    <property type="entry name" value="WD_REPEATS_1"/>
    <property type="match status" value="2"/>
</dbReference>
<dbReference type="GO" id="GO:0016301">
    <property type="term" value="F:kinase activity"/>
    <property type="evidence" value="ECO:0007669"/>
    <property type="project" value="UniProtKB-KW"/>
</dbReference>
<dbReference type="SMART" id="SM00320">
    <property type="entry name" value="WD40"/>
    <property type="match status" value="4"/>
</dbReference>
<sequence>MFKSFIFCAFLVIWTITEVKSESSRKDFIDGFRKDNSRYWLISCTLSGCSFAFSSCMNCYGERGCKSCISLSKPECSVCADDIYNKDDLETIDGNEYLICDSGDPIQSKVCHLYCRGQYAQSGQCVRVNNLPICKCSSDSGSFTTDSTVSTQTTPPAYSTTTLQSTSSPNIPSIYFNGTVKQNISISDWYQRILPLPNGDLVRGSRRNLIEIWDLQKGIIKRNLTSVYSIPNVFGLLSNGDLVAGYGNNKTLLVWDLKITNGEPLKRTIQTNEEIWCLTVLKYDDLAICQSWNSYDDYDIMIRDSQNGLIKNKLVGHLSTVYQIIELSNGNLVSCSDDKTVKVWNISNGAVIKSITHVMSVRSIAFLPNGNLVSGLEDGTINIWNLETNQLIKNLIGHTNSICYNNCLHILANGDLLSASHDKTMQVWNPIDGTVKFKSPLQKDRFLQLAVLPSGNFISSSRYELIVWN</sequence>
<protein>
    <submittedName>
        <fullName evidence="5">Serine threonine kinase</fullName>
    </submittedName>
</protein>
<evidence type="ECO:0000256" key="3">
    <source>
        <dbReference type="PROSITE-ProRule" id="PRU00221"/>
    </source>
</evidence>
<dbReference type="PROSITE" id="PS50294">
    <property type="entry name" value="WD_REPEATS_REGION"/>
    <property type="match status" value="1"/>
</dbReference>
<dbReference type="Proteomes" id="UP000276133">
    <property type="component" value="Unassembled WGS sequence"/>
</dbReference>
<dbReference type="InterPro" id="IPR015943">
    <property type="entry name" value="WD40/YVTN_repeat-like_dom_sf"/>
</dbReference>
<feature type="chain" id="PRO_5018102607" evidence="4">
    <location>
        <begin position="22"/>
        <end position="469"/>
    </location>
</feature>
<dbReference type="STRING" id="10195.A0A3M7QSC9"/>
<dbReference type="InterPro" id="IPR001680">
    <property type="entry name" value="WD40_rpt"/>
</dbReference>
<keyword evidence="5" id="KW-0418">Kinase</keyword>
<organism evidence="5 6">
    <name type="scientific">Brachionus plicatilis</name>
    <name type="common">Marine rotifer</name>
    <name type="synonym">Brachionus muelleri</name>
    <dbReference type="NCBI Taxonomy" id="10195"/>
    <lineage>
        <taxon>Eukaryota</taxon>
        <taxon>Metazoa</taxon>
        <taxon>Spiralia</taxon>
        <taxon>Gnathifera</taxon>
        <taxon>Rotifera</taxon>
        <taxon>Eurotatoria</taxon>
        <taxon>Monogononta</taxon>
        <taxon>Pseudotrocha</taxon>
        <taxon>Ploima</taxon>
        <taxon>Brachionidae</taxon>
        <taxon>Brachionus</taxon>
    </lineage>
</organism>
<comment type="caution">
    <text evidence="5">The sequence shown here is derived from an EMBL/GenBank/DDBJ whole genome shotgun (WGS) entry which is preliminary data.</text>
</comment>
<dbReference type="SUPFAM" id="SSF50978">
    <property type="entry name" value="WD40 repeat-like"/>
    <property type="match status" value="1"/>
</dbReference>
<keyword evidence="5" id="KW-0808">Transferase</keyword>
<keyword evidence="1 3" id="KW-0853">WD repeat</keyword>
<name>A0A3M7QSC9_BRAPC</name>
<feature type="repeat" description="WD" evidence="3">
    <location>
        <begin position="314"/>
        <end position="354"/>
    </location>
</feature>
<dbReference type="PANTHER" id="PTHR19848">
    <property type="entry name" value="WD40 REPEAT PROTEIN"/>
    <property type="match status" value="1"/>
</dbReference>
<accession>A0A3M7QSC9</accession>
<evidence type="ECO:0000256" key="4">
    <source>
        <dbReference type="SAM" id="SignalP"/>
    </source>
</evidence>
<dbReference type="InterPro" id="IPR036322">
    <property type="entry name" value="WD40_repeat_dom_sf"/>
</dbReference>
<dbReference type="PROSITE" id="PS50082">
    <property type="entry name" value="WD_REPEATS_2"/>
    <property type="match status" value="2"/>
</dbReference>
<dbReference type="PRINTS" id="PR00320">
    <property type="entry name" value="GPROTEINBRPT"/>
</dbReference>
<feature type="repeat" description="WD" evidence="3">
    <location>
        <begin position="354"/>
        <end position="394"/>
    </location>
</feature>
<keyword evidence="2" id="KW-0677">Repeat</keyword>
<evidence type="ECO:0000256" key="2">
    <source>
        <dbReference type="ARBA" id="ARBA00022737"/>
    </source>
</evidence>
<evidence type="ECO:0000313" key="5">
    <source>
        <dbReference type="EMBL" id="RNA13971.1"/>
    </source>
</evidence>
<dbReference type="Pfam" id="PF00400">
    <property type="entry name" value="WD40"/>
    <property type="match status" value="3"/>
</dbReference>
<evidence type="ECO:0000256" key="1">
    <source>
        <dbReference type="ARBA" id="ARBA00022574"/>
    </source>
</evidence>